<evidence type="ECO:0000313" key="3">
    <source>
        <dbReference type="Proteomes" id="UP000735302"/>
    </source>
</evidence>
<protein>
    <submittedName>
        <fullName evidence="2">Venom nerve growth factor 2</fullName>
    </submittedName>
</protein>
<dbReference type="Proteomes" id="UP000735302">
    <property type="component" value="Unassembled WGS sequence"/>
</dbReference>
<evidence type="ECO:0000313" key="2">
    <source>
        <dbReference type="EMBL" id="GFO35732.1"/>
    </source>
</evidence>
<name>A0AAV4CV00_9GAST</name>
<accession>A0AAV4CV00</accession>
<comment type="caution">
    <text evidence="2">The sequence shown here is derived from an EMBL/GenBank/DDBJ whole genome shotgun (WGS) entry which is preliminary data.</text>
</comment>
<organism evidence="2 3">
    <name type="scientific">Plakobranchus ocellatus</name>
    <dbReference type="NCBI Taxonomy" id="259542"/>
    <lineage>
        <taxon>Eukaryota</taxon>
        <taxon>Metazoa</taxon>
        <taxon>Spiralia</taxon>
        <taxon>Lophotrochozoa</taxon>
        <taxon>Mollusca</taxon>
        <taxon>Gastropoda</taxon>
        <taxon>Heterobranchia</taxon>
        <taxon>Euthyneura</taxon>
        <taxon>Panpulmonata</taxon>
        <taxon>Sacoglossa</taxon>
        <taxon>Placobranchoidea</taxon>
        <taxon>Plakobranchidae</taxon>
        <taxon>Plakobranchus</taxon>
    </lineage>
</organism>
<gene>
    <name evidence="2" type="ORF">PoB_006223700</name>
</gene>
<feature type="domain" description="Spaetzle" evidence="1">
    <location>
        <begin position="163"/>
        <end position="259"/>
    </location>
</feature>
<dbReference type="Gene3D" id="2.10.90.10">
    <property type="entry name" value="Cystine-knot cytokines"/>
    <property type="match status" value="1"/>
</dbReference>
<dbReference type="AlphaFoldDB" id="A0AAV4CV00"/>
<dbReference type="SUPFAM" id="SSF57501">
    <property type="entry name" value="Cystine-knot cytokines"/>
    <property type="match status" value="1"/>
</dbReference>
<evidence type="ECO:0000259" key="1">
    <source>
        <dbReference type="Pfam" id="PF16077"/>
    </source>
</evidence>
<dbReference type="EMBL" id="BLXT01007004">
    <property type="protein sequence ID" value="GFO35732.1"/>
    <property type="molecule type" value="Genomic_DNA"/>
</dbReference>
<dbReference type="InterPro" id="IPR029034">
    <property type="entry name" value="Cystine-knot_cytokine"/>
</dbReference>
<keyword evidence="3" id="KW-1185">Reference proteome</keyword>
<dbReference type="InterPro" id="IPR032104">
    <property type="entry name" value="Spaetzle"/>
</dbReference>
<dbReference type="Pfam" id="PF16077">
    <property type="entry name" value="Spaetzle"/>
    <property type="match status" value="1"/>
</dbReference>
<reference evidence="2 3" key="1">
    <citation type="journal article" date="2021" name="Elife">
        <title>Chloroplast acquisition without the gene transfer in kleptoplastic sea slugs, Plakobranchus ocellatus.</title>
        <authorList>
            <person name="Maeda T."/>
            <person name="Takahashi S."/>
            <person name="Yoshida T."/>
            <person name="Shimamura S."/>
            <person name="Takaki Y."/>
            <person name="Nagai Y."/>
            <person name="Toyoda A."/>
            <person name="Suzuki Y."/>
            <person name="Arimoto A."/>
            <person name="Ishii H."/>
            <person name="Satoh N."/>
            <person name="Nishiyama T."/>
            <person name="Hasebe M."/>
            <person name="Maruyama T."/>
            <person name="Minagawa J."/>
            <person name="Obokata J."/>
            <person name="Shigenobu S."/>
        </authorList>
    </citation>
    <scope>NUCLEOTIDE SEQUENCE [LARGE SCALE GENOMIC DNA]</scope>
</reference>
<sequence>MTLTSRLFLKVTQPVLVENNHDNDNQVHLKGIGEPLVSVYLIANKNGSAPPALPTDDLLPGSAITCTLKCDNGVTESSKEQSLLTPQASHTVYEHGSHTHTKRAFHEEVDGDDVETELGALGNKVDRDFQMTFALAPTTGGGRKERWAGQEEEIGGEDSLRMDCCPSEVHLVHPRGGISREGRLLELYRDHRTVQKFYQTTCKSHVRDRPCHLIKEELRGFSRCVQKYSFVYAFVRDFNVSERFRLDFIRLKSGCACEVEL</sequence>
<proteinExistence type="predicted"/>